<dbReference type="Pfam" id="PF12860">
    <property type="entry name" value="PAS_7"/>
    <property type="match status" value="1"/>
</dbReference>
<dbReference type="InterPro" id="IPR001789">
    <property type="entry name" value="Sig_transdc_resp-reg_receiver"/>
</dbReference>
<dbReference type="Pfam" id="PF08447">
    <property type="entry name" value="PAS_3"/>
    <property type="match status" value="1"/>
</dbReference>
<dbReference type="AlphaFoldDB" id="A0A7U7L4W8"/>
<dbReference type="InterPro" id="IPR036097">
    <property type="entry name" value="HisK_dim/P_sf"/>
</dbReference>
<dbReference type="PROSITE" id="PS50894">
    <property type="entry name" value="HPT"/>
    <property type="match status" value="1"/>
</dbReference>
<keyword evidence="6" id="KW-0808">Transferase</keyword>
<accession>A0A7U7L4W8</accession>
<reference evidence="22" key="1">
    <citation type="submission" date="2018-08" db="EMBL/GenBank/DDBJ databases">
        <authorList>
            <consortium name="GenomeTrakr network: Whole genome sequencing for foodborne pathogen traceback"/>
        </authorList>
    </citation>
    <scope>NUCLEOTIDE SEQUENCE [LARGE SCALE GENOMIC DNA]</scope>
    <source>
        <strain evidence="22">FLUFL-367</strain>
    </source>
</reference>
<dbReference type="SMART" id="SM00448">
    <property type="entry name" value="REC"/>
    <property type="match status" value="2"/>
</dbReference>
<evidence type="ECO:0000256" key="13">
    <source>
        <dbReference type="ARBA" id="ARBA00023136"/>
    </source>
</evidence>
<proteinExistence type="predicted"/>
<comment type="subcellular location">
    <subcellularLocation>
        <location evidence="2">Cell membrane</location>
        <topology evidence="2">Multi-pass membrane protein</topology>
    </subcellularLocation>
</comment>
<dbReference type="Proteomes" id="UP000839834">
    <property type="component" value="Unassembled WGS sequence"/>
</dbReference>
<dbReference type="EC" id="2.7.13.3" evidence="3"/>
<dbReference type="Gene3D" id="1.10.287.130">
    <property type="match status" value="1"/>
</dbReference>
<dbReference type="EMBL" id="AAACVH010000024">
    <property type="protein sequence ID" value="EAA8666338.1"/>
    <property type="molecule type" value="Genomic_DNA"/>
</dbReference>
<sequence length="900" mass="100564">MISHEQLYAALNVPNVALAIYDENEELQYWNHGIIDFYPALKDWLCVGVKLPDVLRMILEIAYPTIHAESKKRMMASMLANYRRNNHYEVRRVINRTIYTQYHRTPDGGIISTHTDISRYADVIKNEQYLHSDFILAAETSHIGIWDWNYLSDELLVNEALLLLLGIQREKTILTGDLWTQAFHPEDLTRFHQSIRHATQAVLPIFTCEMRVLRANETYGWILIQGQIVTLNLQGAAQKVIGTLQDITEQKNAEAASRKAVEAAKAANQAKSEFLANMSHEIRTPMNGILGMTQLCLETDLTADQRDYINMAHSSASALLNIINEILDFSKIEAGKLTLNTEDFALRPLIQEITRPLMPRFSEKNIELLVDIHPDVAIDIHCDPLRLRQVLTNLIGNALKFTLHGEVVLRILPEPDAPHRLQFRLQDSGIGIPEDKQKVIFESFSQADNSTTRKYGGTGLGLTISSRLVEKMGGELQLTSKVGQGSCFSFSLPVLPDVRKKLLSWPPTLSGVEVLVVDDNDTNLRLLSGILQNMGLKPITANSGKDALDIMNAKPVFPLVLLDAQMPEMDGMALALEIMSTPTLRQSKLIMLSSTGNRIDKDVLKKVGVSFFLTKPIDAQELFVTMVQALSTMPPIPAQGIKDSERTSRDTSVLTSPHYHILIAEDNLVNQKLALNFVGKLGHSADLAGNGVEVIEKLGNSRYDVILMDLQMPEMDGVETVAVIRQAEERLPVGTLRQPIIAMTAHAMKGDRERCLQQGFDGYIAKPIRLELLDEEIGMVMSAEAPALPAFDFQAALAQLNNDRQLFDELAVIFIDELPLLLAELNTAIRGQSFDNIRHSAHRFKGETLHFVSKPLENCLKKIEMAATEHALDTILNEQVHLEALCKQLSNALITAMEAE</sequence>
<evidence type="ECO:0000256" key="8">
    <source>
        <dbReference type="ARBA" id="ARBA00022741"/>
    </source>
</evidence>
<evidence type="ECO:0000256" key="5">
    <source>
        <dbReference type="ARBA" id="ARBA00022553"/>
    </source>
</evidence>
<organism evidence="22">
    <name type="scientific">Salmonella enterica</name>
    <name type="common">Salmonella choleraesuis</name>
    <dbReference type="NCBI Taxonomy" id="28901"/>
    <lineage>
        <taxon>Bacteria</taxon>
        <taxon>Pseudomonadati</taxon>
        <taxon>Pseudomonadota</taxon>
        <taxon>Gammaproteobacteria</taxon>
        <taxon>Enterobacterales</taxon>
        <taxon>Enterobacteriaceae</taxon>
        <taxon>Salmonella</taxon>
    </lineage>
</organism>
<dbReference type="Gene3D" id="3.30.450.20">
    <property type="entry name" value="PAS domain"/>
    <property type="match status" value="1"/>
</dbReference>
<dbReference type="GO" id="GO:0005886">
    <property type="term" value="C:plasma membrane"/>
    <property type="evidence" value="ECO:0007669"/>
    <property type="project" value="UniProtKB-SubCell"/>
</dbReference>
<keyword evidence="10" id="KW-0067">ATP-binding</keyword>
<dbReference type="Pfam" id="PF02518">
    <property type="entry name" value="HATPase_c"/>
    <property type="match status" value="1"/>
</dbReference>
<dbReference type="SUPFAM" id="SSF47384">
    <property type="entry name" value="Homodimeric domain of signal transducing histidine kinase"/>
    <property type="match status" value="1"/>
</dbReference>
<comment type="subunit">
    <text evidence="14">At low DSF concentrations, interacts with RpfF.</text>
</comment>
<evidence type="ECO:0000256" key="12">
    <source>
        <dbReference type="ARBA" id="ARBA00023012"/>
    </source>
</evidence>
<evidence type="ECO:0000259" key="19">
    <source>
        <dbReference type="PROSITE" id="PS50110"/>
    </source>
</evidence>
<dbReference type="CDD" id="cd16922">
    <property type="entry name" value="HATPase_EvgS-ArcB-TorS-like"/>
    <property type="match status" value="1"/>
</dbReference>
<evidence type="ECO:0000256" key="15">
    <source>
        <dbReference type="ARBA" id="ARBA00068150"/>
    </source>
</evidence>
<dbReference type="SUPFAM" id="SSF55874">
    <property type="entry name" value="ATPase domain of HSP90 chaperone/DNA topoisomerase II/histidine kinase"/>
    <property type="match status" value="1"/>
</dbReference>
<dbReference type="SMART" id="SM00091">
    <property type="entry name" value="PAS"/>
    <property type="match status" value="2"/>
</dbReference>
<feature type="domain" description="Response regulatory" evidence="19">
    <location>
        <begin position="513"/>
        <end position="630"/>
    </location>
</feature>
<evidence type="ECO:0000313" key="22">
    <source>
        <dbReference type="EMBL" id="EAA8666338.1"/>
    </source>
</evidence>
<dbReference type="GO" id="GO:0000155">
    <property type="term" value="F:phosphorelay sensor kinase activity"/>
    <property type="evidence" value="ECO:0007669"/>
    <property type="project" value="InterPro"/>
</dbReference>
<evidence type="ECO:0000256" key="4">
    <source>
        <dbReference type="ARBA" id="ARBA00022475"/>
    </source>
</evidence>
<keyword evidence="5 17" id="KW-0597">Phosphoprotein</keyword>
<feature type="domain" description="Response regulatory" evidence="19">
    <location>
        <begin position="660"/>
        <end position="781"/>
    </location>
</feature>
<dbReference type="Gene3D" id="3.30.565.10">
    <property type="entry name" value="Histidine kinase-like ATPase, C-terminal domain"/>
    <property type="match status" value="1"/>
</dbReference>
<dbReference type="FunFam" id="3.30.565.10:FF:000010">
    <property type="entry name" value="Sensor histidine kinase RcsC"/>
    <property type="match status" value="1"/>
</dbReference>
<dbReference type="FunFam" id="1.10.287.130:FF:000002">
    <property type="entry name" value="Two-component osmosensing histidine kinase"/>
    <property type="match status" value="1"/>
</dbReference>
<keyword evidence="11" id="KW-1133">Transmembrane helix</keyword>
<dbReference type="InterPro" id="IPR001610">
    <property type="entry name" value="PAC"/>
</dbReference>
<dbReference type="Gene3D" id="3.40.50.2300">
    <property type="match status" value="2"/>
</dbReference>
<feature type="modified residue" description="4-aspartylphosphate" evidence="17">
    <location>
        <position position="709"/>
    </location>
</feature>
<dbReference type="Gene3D" id="1.20.120.160">
    <property type="entry name" value="HPT domain"/>
    <property type="match status" value="1"/>
</dbReference>
<evidence type="ECO:0000256" key="6">
    <source>
        <dbReference type="ARBA" id="ARBA00022679"/>
    </source>
</evidence>
<name>A0A7U7L4W8_SALER</name>
<evidence type="ECO:0000256" key="7">
    <source>
        <dbReference type="ARBA" id="ARBA00022692"/>
    </source>
</evidence>
<dbReference type="InterPro" id="IPR036641">
    <property type="entry name" value="HPT_dom_sf"/>
</dbReference>
<feature type="domain" description="Histidine kinase" evidence="18">
    <location>
        <begin position="277"/>
        <end position="496"/>
    </location>
</feature>
<keyword evidence="8" id="KW-0547">Nucleotide-binding</keyword>
<dbReference type="InterPro" id="IPR013655">
    <property type="entry name" value="PAS_fold_3"/>
</dbReference>
<evidence type="ECO:0000256" key="14">
    <source>
        <dbReference type="ARBA" id="ARBA00064003"/>
    </source>
</evidence>
<evidence type="ECO:0000256" key="9">
    <source>
        <dbReference type="ARBA" id="ARBA00022777"/>
    </source>
</evidence>
<dbReference type="Pfam" id="PF00512">
    <property type="entry name" value="HisKA"/>
    <property type="match status" value="1"/>
</dbReference>
<evidence type="ECO:0000259" key="18">
    <source>
        <dbReference type="PROSITE" id="PS50109"/>
    </source>
</evidence>
<keyword evidence="13" id="KW-0472">Membrane</keyword>
<feature type="domain" description="HPt" evidence="21">
    <location>
        <begin position="803"/>
        <end position="900"/>
    </location>
</feature>
<dbReference type="GO" id="GO:0005524">
    <property type="term" value="F:ATP binding"/>
    <property type="evidence" value="ECO:0007669"/>
    <property type="project" value="UniProtKB-KW"/>
</dbReference>
<dbReference type="PROSITE" id="PS50109">
    <property type="entry name" value="HIS_KIN"/>
    <property type="match status" value="1"/>
</dbReference>
<dbReference type="InterPro" id="IPR005467">
    <property type="entry name" value="His_kinase_dom"/>
</dbReference>
<dbReference type="SUPFAM" id="SSF55785">
    <property type="entry name" value="PYP-like sensor domain (PAS domain)"/>
    <property type="match status" value="1"/>
</dbReference>
<dbReference type="PRINTS" id="PR00344">
    <property type="entry name" value="BCTRLSENSOR"/>
</dbReference>
<feature type="modified residue" description="Phosphohistidine" evidence="16">
    <location>
        <position position="842"/>
    </location>
</feature>
<evidence type="ECO:0000259" key="20">
    <source>
        <dbReference type="PROSITE" id="PS50113"/>
    </source>
</evidence>
<dbReference type="InterPro" id="IPR003661">
    <property type="entry name" value="HisK_dim/P_dom"/>
</dbReference>
<dbReference type="InterPro" id="IPR035965">
    <property type="entry name" value="PAS-like_dom_sf"/>
</dbReference>
<evidence type="ECO:0000256" key="1">
    <source>
        <dbReference type="ARBA" id="ARBA00000085"/>
    </source>
</evidence>
<evidence type="ECO:0000256" key="2">
    <source>
        <dbReference type="ARBA" id="ARBA00004651"/>
    </source>
</evidence>
<comment type="catalytic activity">
    <reaction evidence="1">
        <text>ATP + protein L-histidine = ADP + protein N-phospho-L-histidine.</text>
        <dbReference type="EC" id="2.7.13.3"/>
    </reaction>
</comment>
<dbReference type="SUPFAM" id="SSF52172">
    <property type="entry name" value="CheY-like"/>
    <property type="match status" value="2"/>
</dbReference>
<dbReference type="CDD" id="cd17546">
    <property type="entry name" value="REC_hyHK_CKI1_RcsC-like"/>
    <property type="match status" value="2"/>
</dbReference>
<dbReference type="InterPro" id="IPR000700">
    <property type="entry name" value="PAS-assoc_C"/>
</dbReference>
<comment type="caution">
    <text evidence="22">The sequence shown here is derived from an EMBL/GenBank/DDBJ whole genome shotgun (WGS) entry which is preliminary data.</text>
</comment>
<dbReference type="SUPFAM" id="SSF47226">
    <property type="entry name" value="Histidine-containing phosphotransfer domain, HPT domain"/>
    <property type="match status" value="1"/>
</dbReference>
<evidence type="ECO:0000256" key="11">
    <source>
        <dbReference type="ARBA" id="ARBA00022989"/>
    </source>
</evidence>
<dbReference type="InterPro" id="IPR003594">
    <property type="entry name" value="HATPase_dom"/>
</dbReference>
<dbReference type="CDD" id="cd00082">
    <property type="entry name" value="HisKA"/>
    <property type="match status" value="1"/>
</dbReference>
<keyword evidence="7" id="KW-0812">Transmembrane</keyword>
<protein>
    <recommendedName>
        <fullName evidence="15">Sensory/regulatory protein RpfC</fullName>
        <ecNumber evidence="3">2.7.13.3</ecNumber>
    </recommendedName>
</protein>
<evidence type="ECO:0000259" key="21">
    <source>
        <dbReference type="PROSITE" id="PS50894"/>
    </source>
</evidence>
<dbReference type="InterPro" id="IPR000014">
    <property type="entry name" value="PAS"/>
</dbReference>
<dbReference type="SMART" id="SM00086">
    <property type="entry name" value="PAC"/>
    <property type="match status" value="1"/>
</dbReference>
<dbReference type="Pfam" id="PF01627">
    <property type="entry name" value="Hpt"/>
    <property type="match status" value="1"/>
</dbReference>
<dbReference type="PANTHER" id="PTHR45339">
    <property type="entry name" value="HYBRID SIGNAL TRANSDUCTION HISTIDINE KINASE J"/>
    <property type="match status" value="1"/>
</dbReference>
<keyword evidence="4" id="KW-1003">Cell membrane</keyword>
<evidence type="ECO:0000256" key="3">
    <source>
        <dbReference type="ARBA" id="ARBA00012438"/>
    </source>
</evidence>
<dbReference type="PROSITE" id="PS50110">
    <property type="entry name" value="RESPONSE_REGULATORY"/>
    <property type="match status" value="2"/>
</dbReference>
<dbReference type="PROSITE" id="PS50113">
    <property type="entry name" value="PAC"/>
    <property type="match status" value="1"/>
</dbReference>
<evidence type="ECO:0000256" key="17">
    <source>
        <dbReference type="PROSITE-ProRule" id="PRU00169"/>
    </source>
</evidence>
<feature type="domain" description="PAC" evidence="20">
    <location>
        <begin position="206"/>
        <end position="259"/>
    </location>
</feature>
<evidence type="ECO:0000256" key="10">
    <source>
        <dbReference type="ARBA" id="ARBA00022840"/>
    </source>
</evidence>
<gene>
    <name evidence="22" type="ORF">NL99_15315</name>
</gene>
<dbReference type="PANTHER" id="PTHR45339:SF1">
    <property type="entry name" value="HYBRID SIGNAL TRANSDUCTION HISTIDINE KINASE J"/>
    <property type="match status" value="1"/>
</dbReference>
<dbReference type="SMART" id="SM00388">
    <property type="entry name" value="HisKA"/>
    <property type="match status" value="1"/>
</dbReference>
<dbReference type="InterPro" id="IPR011006">
    <property type="entry name" value="CheY-like_superfamily"/>
</dbReference>
<dbReference type="InterPro" id="IPR036890">
    <property type="entry name" value="HATPase_C_sf"/>
</dbReference>
<dbReference type="InterPro" id="IPR004358">
    <property type="entry name" value="Sig_transdc_His_kin-like_C"/>
</dbReference>
<dbReference type="SMART" id="SM00387">
    <property type="entry name" value="HATPase_c"/>
    <property type="match status" value="1"/>
</dbReference>
<keyword evidence="12" id="KW-0902">Two-component regulatory system</keyword>
<dbReference type="Pfam" id="PF00072">
    <property type="entry name" value="Response_reg"/>
    <property type="match status" value="2"/>
</dbReference>
<dbReference type="InterPro" id="IPR008207">
    <property type="entry name" value="Sig_transdc_His_kin_Hpt_dom"/>
</dbReference>
<keyword evidence="9" id="KW-0418">Kinase</keyword>
<feature type="modified residue" description="4-aspartylphosphate" evidence="17">
    <location>
        <position position="563"/>
    </location>
</feature>
<evidence type="ECO:0000256" key="16">
    <source>
        <dbReference type="PROSITE-ProRule" id="PRU00110"/>
    </source>
</evidence>